<protein>
    <submittedName>
        <fullName evidence="2">Uncharacterized protein</fullName>
    </submittedName>
</protein>
<organism evidence="2">
    <name type="scientific">Fusarium oxysporum f. sp. conglutinans race 2 54008</name>
    <dbReference type="NCBI Taxonomy" id="1089457"/>
    <lineage>
        <taxon>Eukaryota</taxon>
        <taxon>Fungi</taxon>
        <taxon>Dikarya</taxon>
        <taxon>Ascomycota</taxon>
        <taxon>Pezizomycotina</taxon>
        <taxon>Sordariomycetes</taxon>
        <taxon>Hypocreomycetidae</taxon>
        <taxon>Hypocreales</taxon>
        <taxon>Nectriaceae</taxon>
        <taxon>Fusarium</taxon>
        <taxon>Fusarium oxysporum species complex</taxon>
    </lineage>
</organism>
<accession>X0H225</accession>
<dbReference type="AlphaFoldDB" id="X0H225"/>
<dbReference type="Proteomes" id="UP000030676">
    <property type="component" value="Unassembled WGS sequence"/>
</dbReference>
<sequence>MECGRKFELTRSALPERAGGSPPPSTQPKFLDPQFPPKADPVRWDSQPYRAGTDGVSLGHDLNYR</sequence>
<evidence type="ECO:0000256" key="1">
    <source>
        <dbReference type="SAM" id="MobiDB-lite"/>
    </source>
</evidence>
<dbReference type="EMBL" id="KK033496">
    <property type="protein sequence ID" value="EXL66116.1"/>
    <property type="molecule type" value="Genomic_DNA"/>
</dbReference>
<proteinExistence type="predicted"/>
<dbReference type="HOGENOM" id="CLU_2849812_0_0_1"/>
<name>X0H225_FUSOX</name>
<evidence type="ECO:0000313" key="2">
    <source>
        <dbReference type="EMBL" id="EXL66116.1"/>
    </source>
</evidence>
<reference evidence="2" key="2">
    <citation type="submission" date="2014-03" db="EMBL/GenBank/DDBJ databases">
        <title>The Genome Annotation of Fusarium oxysporum PHW808.</title>
        <authorList>
            <consortium name="The Broad Institute Genomics Platform"/>
            <person name="Ma L.-J."/>
            <person name="Corby-Kistler H."/>
            <person name="Broz K."/>
            <person name="Gale L.R."/>
            <person name="Jonkers W."/>
            <person name="O'Donnell K."/>
            <person name="Ploetz R."/>
            <person name="Steinberg C."/>
            <person name="Schwartz D.C."/>
            <person name="VanEtten H."/>
            <person name="Zhou S."/>
            <person name="Young S.K."/>
            <person name="Zeng Q."/>
            <person name="Gargeya S."/>
            <person name="Fitzgerald M."/>
            <person name="Abouelleil A."/>
            <person name="Alvarado L."/>
            <person name="Chapman S.B."/>
            <person name="Gainer-Dewar J."/>
            <person name="Goldberg J."/>
            <person name="Griggs A."/>
            <person name="Gujja S."/>
            <person name="Hansen M."/>
            <person name="Howarth C."/>
            <person name="Imamovic A."/>
            <person name="Ireland A."/>
            <person name="Larimer J."/>
            <person name="McCowan C."/>
            <person name="Murphy C."/>
            <person name="Pearson M."/>
            <person name="Poon T.W."/>
            <person name="Priest M."/>
            <person name="Roberts A."/>
            <person name="Saif S."/>
            <person name="Shea T."/>
            <person name="Sykes S."/>
            <person name="Wortman J."/>
            <person name="Nusbaum C."/>
            <person name="Birren B."/>
        </authorList>
    </citation>
    <scope>NUCLEOTIDE SEQUENCE</scope>
    <source>
        <strain evidence="2">54008</strain>
    </source>
</reference>
<feature type="region of interest" description="Disordered" evidence="1">
    <location>
        <begin position="1"/>
        <end position="65"/>
    </location>
</feature>
<reference evidence="2" key="1">
    <citation type="submission" date="2011-11" db="EMBL/GenBank/DDBJ databases">
        <title>The Genome Sequence of Fusarium oxysporum PHW808.</title>
        <authorList>
            <consortium name="The Broad Institute Genome Sequencing Platform"/>
            <person name="Ma L.-J."/>
            <person name="Gale L.R."/>
            <person name="Schwartz D.C."/>
            <person name="Zhou S."/>
            <person name="Corby-Kistler H."/>
            <person name="Young S.K."/>
            <person name="Zeng Q."/>
            <person name="Gargeya S."/>
            <person name="Fitzgerald M."/>
            <person name="Haas B."/>
            <person name="Abouelleil A."/>
            <person name="Alvarado L."/>
            <person name="Arachchi H.M."/>
            <person name="Berlin A."/>
            <person name="Brown A."/>
            <person name="Chapman S.B."/>
            <person name="Chen Z."/>
            <person name="Dunbar C."/>
            <person name="Freedman E."/>
            <person name="Gearin G."/>
            <person name="Goldberg J."/>
            <person name="Griggs A."/>
            <person name="Gujja S."/>
            <person name="Heiman D."/>
            <person name="Howarth C."/>
            <person name="Larson L."/>
            <person name="Lui A."/>
            <person name="MacDonald P.J.P."/>
            <person name="Montmayeur A."/>
            <person name="Murphy C."/>
            <person name="Neiman D."/>
            <person name="Pearson M."/>
            <person name="Priest M."/>
            <person name="Roberts A."/>
            <person name="Saif S."/>
            <person name="Shea T."/>
            <person name="Shenoy N."/>
            <person name="Sisk P."/>
            <person name="Stolte C."/>
            <person name="Sykes S."/>
            <person name="Wortman J."/>
            <person name="Nusbaum C."/>
            <person name="Birren B."/>
        </authorList>
    </citation>
    <scope>NUCLEOTIDE SEQUENCE [LARGE SCALE GENOMIC DNA]</scope>
    <source>
        <strain evidence="2">54008</strain>
    </source>
</reference>
<gene>
    <name evidence="2" type="ORF">FOPG_17692</name>
</gene>